<keyword evidence="8 9" id="KW-0051">Antiviral defense</keyword>
<dbReference type="CDD" id="cd09725">
    <property type="entry name" value="Cas2_I_II_III"/>
    <property type="match status" value="1"/>
</dbReference>
<dbReference type="PANTHER" id="PTHR34405:SF3">
    <property type="entry name" value="CRISPR-ASSOCIATED ENDORIBONUCLEASE CAS2 3"/>
    <property type="match status" value="1"/>
</dbReference>
<comment type="similarity">
    <text evidence="2 9">Belongs to the CRISPR-associated endoribonuclease Cas2 protein family.</text>
</comment>
<evidence type="ECO:0000256" key="3">
    <source>
        <dbReference type="ARBA" id="ARBA00022722"/>
    </source>
</evidence>
<dbReference type="InterPro" id="IPR021127">
    <property type="entry name" value="CRISPR_associated_Cas2"/>
</dbReference>
<comment type="cofactor">
    <cofactor evidence="1 9">
        <name>Mg(2+)</name>
        <dbReference type="ChEBI" id="CHEBI:18420"/>
    </cofactor>
</comment>
<evidence type="ECO:0000256" key="5">
    <source>
        <dbReference type="ARBA" id="ARBA00022759"/>
    </source>
</evidence>
<comment type="function">
    <text evidence="9">CRISPR (clustered regularly interspaced short palindromic repeat), is an adaptive immune system that provides protection against mobile genetic elements (viruses, transposable elements and conjugative plasmids). CRISPR clusters contain sequences complementary to antecedent mobile elements and target invading nucleic acids. CRISPR clusters are transcribed and processed into CRISPR RNA (crRNA). Functions as a ssRNA-specific endoribonuclease. Involved in the integration of spacer DNA into the CRISPR cassette.</text>
</comment>
<keyword evidence="6 9" id="KW-0378">Hydrolase</keyword>
<accession>A0A7C5LZ16</accession>
<dbReference type="GO" id="GO:0043571">
    <property type="term" value="P:maintenance of CRISPR repeat elements"/>
    <property type="evidence" value="ECO:0007669"/>
    <property type="project" value="UniProtKB-UniRule"/>
</dbReference>
<reference evidence="10" key="1">
    <citation type="journal article" date="2020" name="mSystems">
        <title>Genome- and Community-Level Interaction Insights into Carbon Utilization and Element Cycling Functions of Hydrothermarchaeota in Hydrothermal Sediment.</title>
        <authorList>
            <person name="Zhou Z."/>
            <person name="Liu Y."/>
            <person name="Xu W."/>
            <person name="Pan J."/>
            <person name="Luo Z.H."/>
            <person name="Li M."/>
        </authorList>
    </citation>
    <scope>NUCLEOTIDE SEQUENCE [LARGE SCALE GENOMIC DNA]</scope>
    <source>
        <strain evidence="10">HyVt-485</strain>
    </source>
</reference>
<evidence type="ECO:0000256" key="1">
    <source>
        <dbReference type="ARBA" id="ARBA00001946"/>
    </source>
</evidence>
<dbReference type="PANTHER" id="PTHR34405">
    <property type="entry name" value="CRISPR-ASSOCIATED ENDORIBONUCLEASE CAS2"/>
    <property type="match status" value="1"/>
</dbReference>
<dbReference type="EMBL" id="DRMJ01000187">
    <property type="protein sequence ID" value="HHL42713.1"/>
    <property type="molecule type" value="Genomic_DNA"/>
</dbReference>
<dbReference type="Gene3D" id="3.30.70.240">
    <property type="match status" value="1"/>
</dbReference>
<proteinExistence type="inferred from homology"/>
<evidence type="ECO:0000256" key="2">
    <source>
        <dbReference type="ARBA" id="ARBA00009959"/>
    </source>
</evidence>
<dbReference type="GO" id="GO:0016787">
    <property type="term" value="F:hydrolase activity"/>
    <property type="evidence" value="ECO:0007669"/>
    <property type="project" value="UniProtKB-KW"/>
</dbReference>
<evidence type="ECO:0000256" key="9">
    <source>
        <dbReference type="HAMAP-Rule" id="MF_01471"/>
    </source>
</evidence>
<gene>
    <name evidence="9 10" type="primary">cas2</name>
    <name evidence="10" type="ORF">ENJ42_03780</name>
</gene>
<dbReference type="GO" id="GO:0004521">
    <property type="term" value="F:RNA endonuclease activity"/>
    <property type="evidence" value="ECO:0007669"/>
    <property type="project" value="InterPro"/>
</dbReference>
<dbReference type="GO" id="GO:0051607">
    <property type="term" value="P:defense response to virus"/>
    <property type="evidence" value="ECO:0007669"/>
    <property type="project" value="UniProtKB-UniRule"/>
</dbReference>
<sequence>MSATEHAVVISYDISHNRTRRKVADRLEEVLCRVQKSVFEGRLKRKNADNLFDEIAAMLDTGDNLRMYVLTKAGLENSRSRGGAPLPEETDFWLL</sequence>
<dbReference type="HAMAP" id="MF_01471">
    <property type="entry name" value="Cas2"/>
    <property type="match status" value="1"/>
</dbReference>
<dbReference type="GO" id="GO:0046872">
    <property type="term" value="F:metal ion binding"/>
    <property type="evidence" value="ECO:0007669"/>
    <property type="project" value="UniProtKB-UniRule"/>
</dbReference>
<evidence type="ECO:0000256" key="8">
    <source>
        <dbReference type="ARBA" id="ARBA00023118"/>
    </source>
</evidence>
<name>A0A7C5LZ16_9PROT</name>
<evidence type="ECO:0000256" key="4">
    <source>
        <dbReference type="ARBA" id="ARBA00022723"/>
    </source>
</evidence>
<keyword evidence="4 9" id="KW-0479">Metal-binding</keyword>
<evidence type="ECO:0000256" key="7">
    <source>
        <dbReference type="ARBA" id="ARBA00022842"/>
    </source>
</evidence>
<dbReference type="AlphaFoldDB" id="A0A7C5LZ16"/>
<dbReference type="Pfam" id="PF09827">
    <property type="entry name" value="CRISPR_Cas2"/>
    <property type="match status" value="1"/>
</dbReference>
<feature type="binding site" evidence="9">
    <location>
        <position position="13"/>
    </location>
    <ligand>
        <name>Mg(2+)</name>
        <dbReference type="ChEBI" id="CHEBI:18420"/>
        <note>catalytic</note>
    </ligand>
</feature>
<dbReference type="NCBIfam" id="TIGR01573">
    <property type="entry name" value="cas2"/>
    <property type="match status" value="1"/>
</dbReference>
<dbReference type="Proteomes" id="UP000885830">
    <property type="component" value="Unassembled WGS sequence"/>
</dbReference>
<organism evidence="10">
    <name type="scientific">Hellea balneolensis</name>
    <dbReference type="NCBI Taxonomy" id="287478"/>
    <lineage>
        <taxon>Bacteria</taxon>
        <taxon>Pseudomonadati</taxon>
        <taxon>Pseudomonadota</taxon>
        <taxon>Alphaproteobacteria</taxon>
        <taxon>Maricaulales</taxon>
        <taxon>Robiginitomaculaceae</taxon>
        <taxon>Hellea</taxon>
    </lineage>
</organism>
<keyword evidence="5 9" id="KW-0255">Endonuclease</keyword>
<keyword evidence="7 9" id="KW-0460">Magnesium</keyword>
<dbReference type="InterPro" id="IPR019199">
    <property type="entry name" value="Virulence_VapD/CRISPR_Cas2"/>
</dbReference>
<keyword evidence="3 9" id="KW-0540">Nuclease</keyword>
<dbReference type="EC" id="3.1.-.-" evidence="9"/>
<evidence type="ECO:0000256" key="6">
    <source>
        <dbReference type="ARBA" id="ARBA00022801"/>
    </source>
</evidence>
<comment type="subunit">
    <text evidence="9">Homodimer, forms a heterotetramer with a Cas1 homodimer.</text>
</comment>
<comment type="caution">
    <text evidence="10">The sequence shown here is derived from an EMBL/GenBank/DDBJ whole genome shotgun (WGS) entry which is preliminary data.</text>
</comment>
<dbReference type="SUPFAM" id="SSF143430">
    <property type="entry name" value="TTP0101/SSO1404-like"/>
    <property type="match status" value="1"/>
</dbReference>
<protein>
    <recommendedName>
        <fullName evidence="9">CRISPR-associated endoribonuclease Cas2</fullName>
        <ecNumber evidence="9">3.1.-.-</ecNumber>
    </recommendedName>
</protein>
<evidence type="ECO:0000313" key="10">
    <source>
        <dbReference type="EMBL" id="HHL42713.1"/>
    </source>
</evidence>